<dbReference type="KEGG" id="plut:EI981_20535"/>
<name>A0A3Q9IDA8_9BACL</name>
<dbReference type="AlphaFoldDB" id="A0A3Q9IDA8"/>
<protein>
    <submittedName>
        <fullName evidence="1">Uncharacterized protein</fullName>
    </submittedName>
</protein>
<accession>A0A3Q9IDA8</accession>
<dbReference type="EMBL" id="CP034346">
    <property type="protein sequence ID" value="AZS16610.1"/>
    <property type="molecule type" value="Genomic_DNA"/>
</dbReference>
<dbReference type="OrthoDB" id="1902458at2"/>
<sequence>MSVVKVDLNQKIILKHLMTLFLHDLSEFNEVQEFNQESGLFEFDVFEWFFEKDGLIPYFIKHEDNIIFTHRSLSTPWSAR</sequence>
<organism evidence="1 2">
    <name type="scientific">Paenibacillus lutimineralis</name>
    <dbReference type="NCBI Taxonomy" id="2707005"/>
    <lineage>
        <taxon>Bacteria</taxon>
        <taxon>Bacillati</taxon>
        <taxon>Bacillota</taxon>
        <taxon>Bacilli</taxon>
        <taxon>Bacillales</taxon>
        <taxon>Paenibacillaceae</taxon>
        <taxon>Paenibacillus</taxon>
    </lineage>
</organism>
<proteinExistence type="predicted"/>
<evidence type="ECO:0000313" key="1">
    <source>
        <dbReference type="EMBL" id="AZS16610.1"/>
    </source>
</evidence>
<reference evidence="2" key="1">
    <citation type="submission" date="2018-12" db="EMBL/GenBank/DDBJ databases">
        <title>Complete genome sequence of Paenibacillus sp. MBLB1234.</title>
        <authorList>
            <person name="Nam Y.-D."/>
            <person name="Kang J."/>
            <person name="Chung W.-H."/>
            <person name="Park Y.S."/>
        </authorList>
    </citation>
    <scope>NUCLEOTIDE SEQUENCE [LARGE SCALE GENOMIC DNA]</scope>
    <source>
        <strain evidence="2">MBLB1234</strain>
    </source>
</reference>
<gene>
    <name evidence="1" type="ORF">EI981_20535</name>
</gene>
<dbReference type="RefSeq" id="WP_127001388.1">
    <property type="nucleotide sequence ID" value="NZ_CP034346.1"/>
</dbReference>
<keyword evidence="2" id="KW-1185">Reference proteome</keyword>
<evidence type="ECO:0000313" key="2">
    <source>
        <dbReference type="Proteomes" id="UP000270678"/>
    </source>
</evidence>
<dbReference type="Proteomes" id="UP000270678">
    <property type="component" value="Chromosome"/>
</dbReference>